<organism evidence="6 7">
    <name type="scientific">Parasitella parasitica</name>
    <dbReference type="NCBI Taxonomy" id="35722"/>
    <lineage>
        <taxon>Eukaryota</taxon>
        <taxon>Fungi</taxon>
        <taxon>Fungi incertae sedis</taxon>
        <taxon>Mucoromycota</taxon>
        <taxon>Mucoromycotina</taxon>
        <taxon>Mucoromycetes</taxon>
        <taxon>Mucorales</taxon>
        <taxon>Mucorineae</taxon>
        <taxon>Mucoraceae</taxon>
        <taxon>Parasitella</taxon>
    </lineage>
</organism>
<comment type="subcellular location">
    <subcellularLocation>
        <location evidence="1">Mitochondrion</location>
    </subcellularLocation>
</comment>
<feature type="chain" id="PRO_5002138263" evidence="5">
    <location>
        <begin position="23"/>
        <end position="88"/>
    </location>
</feature>
<proteinExistence type="inferred from homology"/>
<evidence type="ECO:0000256" key="5">
    <source>
        <dbReference type="SAM" id="SignalP"/>
    </source>
</evidence>
<dbReference type="EMBL" id="LN733986">
    <property type="protein sequence ID" value="CEP18987.1"/>
    <property type="molecule type" value="Genomic_DNA"/>
</dbReference>
<dbReference type="Proteomes" id="UP000054107">
    <property type="component" value="Unassembled WGS sequence"/>
</dbReference>
<dbReference type="PANTHER" id="PTHR28163:SF1">
    <property type="entry name" value="PROTEIN PET117 HOMOLOG, MITOCHONDRIAL"/>
    <property type="match status" value="1"/>
</dbReference>
<evidence type="ECO:0000256" key="2">
    <source>
        <dbReference type="ARBA" id="ARBA00008197"/>
    </source>
</evidence>
<protein>
    <submittedName>
        <fullName evidence="6">Uncharacterized protein</fullName>
    </submittedName>
</protein>
<feature type="signal peptide" evidence="5">
    <location>
        <begin position="1"/>
        <end position="22"/>
    </location>
</feature>
<gene>
    <name evidence="6" type="primary">PARPA_13297.1 scaffold 46619</name>
</gene>
<comment type="similarity">
    <text evidence="2">Belongs to the PET117 family.</text>
</comment>
<dbReference type="AlphaFoldDB" id="A0A0B7NNM2"/>
<evidence type="ECO:0000256" key="3">
    <source>
        <dbReference type="ARBA" id="ARBA00022946"/>
    </source>
</evidence>
<keyword evidence="7" id="KW-1185">Reference proteome</keyword>
<dbReference type="STRING" id="35722.A0A0B7NNM2"/>
<name>A0A0B7NNM2_9FUNG</name>
<evidence type="ECO:0000313" key="6">
    <source>
        <dbReference type="EMBL" id="CEP18987.1"/>
    </source>
</evidence>
<reference evidence="6 7" key="1">
    <citation type="submission" date="2014-09" db="EMBL/GenBank/DDBJ databases">
        <authorList>
            <person name="Ellenberger Sabrina"/>
        </authorList>
    </citation>
    <scope>NUCLEOTIDE SEQUENCE [LARGE SCALE GENOMIC DNA]</scope>
    <source>
        <strain evidence="6 7">CBS 412.66</strain>
    </source>
</reference>
<evidence type="ECO:0000313" key="7">
    <source>
        <dbReference type="Proteomes" id="UP000054107"/>
    </source>
</evidence>
<dbReference type="InterPro" id="IPR031568">
    <property type="entry name" value="Pet117"/>
</dbReference>
<dbReference type="PANTHER" id="PTHR28163">
    <property type="entry name" value="PROTEIN PET117 HOMOLOG, MITOCHONDRIAL"/>
    <property type="match status" value="1"/>
</dbReference>
<dbReference type="GO" id="GO:0005739">
    <property type="term" value="C:mitochondrion"/>
    <property type="evidence" value="ECO:0007669"/>
    <property type="project" value="UniProtKB-SubCell"/>
</dbReference>
<keyword evidence="4" id="KW-0496">Mitochondrion</keyword>
<accession>A0A0B7NNM2</accession>
<dbReference type="OrthoDB" id="76305at2759"/>
<keyword evidence="5" id="KW-0732">Signal</keyword>
<evidence type="ECO:0000256" key="1">
    <source>
        <dbReference type="ARBA" id="ARBA00004173"/>
    </source>
</evidence>
<dbReference type="GO" id="GO:0033617">
    <property type="term" value="P:mitochondrial respiratory chain complex IV assembly"/>
    <property type="evidence" value="ECO:0007669"/>
    <property type="project" value="TreeGrafter"/>
</dbReference>
<keyword evidence="3" id="KW-0809">Transit peptide</keyword>
<dbReference type="Pfam" id="PF15786">
    <property type="entry name" value="PET117"/>
    <property type="match status" value="1"/>
</dbReference>
<sequence length="88" mass="10153">MSKAAKATLTASIVFCCASVFGVHYFQNEEKENLRAGVLRDDERRKKKQQQQTLNMRELKEQQELHEALLKTQEVTNLPSNEPMSDED</sequence>
<evidence type="ECO:0000256" key="4">
    <source>
        <dbReference type="ARBA" id="ARBA00023128"/>
    </source>
</evidence>